<dbReference type="Proteomes" id="UP000272015">
    <property type="component" value="Unassembled WGS sequence"/>
</dbReference>
<name>A0A3A5MJN2_9MICO</name>
<evidence type="ECO:0000313" key="2">
    <source>
        <dbReference type="Proteomes" id="UP000272015"/>
    </source>
</evidence>
<organism evidence="1 2">
    <name type="scientific">Cryobacterium melibiosiphilum</name>
    <dbReference type="NCBI Taxonomy" id="995039"/>
    <lineage>
        <taxon>Bacteria</taxon>
        <taxon>Bacillati</taxon>
        <taxon>Actinomycetota</taxon>
        <taxon>Actinomycetes</taxon>
        <taxon>Micrococcales</taxon>
        <taxon>Microbacteriaceae</taxon>
        <taxon>Cryobacterium</taxon>
    </lineage>
</organism>
<gene>
    <name evidence="1" type="ORF">D6T64_12140</name>
</gene>
<proteinExistence type="predicted"/>
<accession>A0A3A5MJN2</accession>
<dbReference type="EMBL" id="QZVS01000085">
    <property type="protein sequence ID" value="RJT88129.1"/>
    <property type="molecule type" value="Genomic_DNA"/>
</dbReference>
<protein>
    <submittedName>
        <fullName evidence="1">Uncharacterized protein</fullName>
    </submittedName>
</protein>
<sequence length="270" mass="29141">MTLIVRATPADRPSPYIDVLVTDPLGERFTVTRMCGGRSFKVRGMVNVSSAGGGTIRDHEAGFDVPSTYRVEYFTSGASVGFSETATGTLYGLEPGWAWFSDPLNPESAVKVRLLNGAASALSRSTPAELLEVPRRSVGFTLPGTRGGLKQVVLDCYTETREDGERFDALFGGYDSDALSIVCVRASPETWLPPTLFAFVGSPVAHPVGQRGDALTWSLSGDETSPPAPAFVTPLLEYDDFTAWFATYDEFEASYPDYLTAQSDYSVRGA</sequence>
<dbReference type="AlphaFoldDB" id="A0A3A5MJN2"/>
<keyword evidence="2" id="KW-1185">Reference proteome</keyword>
<dbReference type="OrthoDB" id="5064383at2"/>
<dbReference type="RefSeq" id="WP_147364547.1">
    <property type="nucleotide sequence ID" value="NZ_JBHSQA010000012.1"/>
</dbReference>
<comment type="caution">
    <text evidence="1">The sequence shown here is derived from an EMBL/GenBank/DDBJ whole genome shotgun (WGS) entry which is preliminary data.</text>
</comment>
<evidence type="ECO:0000313" key="1">
    <source>
        <dbReference type="EMBL" id="RJT88129.1"/>
    </source>
</evidence>
<reference evidence="1 2" key="1">
    <citation type="submission" date="2018-09" db="EMBL/GenBank/DDBJ databases">
        <title>Novel species of Cryobacterium.</title>
        <authorList>
            <person name="Liu Q."/>
            <person name="Xin Y.-H."/>
        </authorList>
    </citation>
    <scope>NUCLEOTIDE SEQUENCE [LARGE SCALE GENOMIC DNA]</scope>
    <source>
        <strain evidence="1 2">Hh39</strain>
    </source>
</reference>